<dbReference type="EMBL" id="JAPFFF010000012">
    <property type="protein sequence ID" value="KAK8876599.1"/>
    <property type="molecule type" value="Genomic_DNA"/>
</dbReference>
<reference evidence="3 4" key="1">
    <citation type="submission" date="2024-04" db="EMBL/GenBank/DDBJ databases">
        <title>Tritrichomonas musculus Genome.</title>
        <authorList>
            <person name="Alves-Ferreira E."/>
            <person name="Grigg M."/>
            <person name="Lorenzi H."/>
            <person name="Galac M."/>
        </authorList>
    </citation>
    <scope>NUCLEOTIDE SEQUENCE [LARGE SCALE GENOMIC DNA]</scope>
    <source>
        <strain evidence="3 4">EAF2021</strain>
    </source>
</reference>
<keyword evidence="1" id="KW-0040">ANK repeat</keyword>
<dbReference type="Gene3D" id="1.25.40.20">
    <property type="entry name" value="Ankyrin repeat-containing domain"/>
    <property type="match status" value="3"/>
</dbReference>
<feature type="repeat" description="ANK" evidence="1">
    <location>
        <begin position="260"/>
        <end position="292"/>
    </location>
</feature>
<name>A0ABR2JFP9_9EUKA</name>
<feature type="region of interest" description="Disordered" evidence="2">
    <location>
        <begin position="375"/>
        <end position="436"/>
    </location>
</feature>
<feature type="compositionally biased region" description="Basic and acidic residues" evidence="2">
    <location>
        <begin position="328"/>
        <end position="343"/>
    </location>
</feature>
<proteinExistence type="predicted"/>
<dbReference type="SMART" id="SM00248">
    <property type="entry name" value="ANK"/>
    <property type="match status" value="9"/>
</dbReference>
<accession>A0ABR2JFP9</accession>
<sequence>MNRIRDPVNRYIHFQKSILNVSEDNYEQVKSNILESDYLTTPEKTDEFLHLFIECIDKRPRNVSFYLRITKDILSSNQYFMQILKEFLLSLNDRKTSRIYFLFMLYHQLQLISIDDIISFILNLFQDKSYQYMRIHRKLTLSLFYWFSPEIKEKLTQQNQSEKFFSYLELLKSAHDSPYFKTLTDINVNFQNDYENLSANNFEKLKIYRQNGMSSDPIAHSISKDNLNEFIELSEKLAFNSKLNGTIQPSVFECCSFLNHHPTYLQYAAYHGSVNVFNCLIEKGADRTVCDHKKRRIEDYAIAGGCKEIIDTVFKLYFNDVSQNKIHSQEIQRHEEDHHSRHESSRRKRNNPFEIGAERTFTSCSNRVQKRFIQSSFKRQTQESTNDDDSENNNSSNKNSLIFAPPNEDEDDNKGTSLLVSNNDDDQSNTNNNDENVSYSNYMVAKFNRFGVIPPKADESVFFESCKADCLELVIFCLHNDKNRVDINSIDKNGTPAVSIACQYGNVDVVKYMSNLKSDEHQIDLSAQDQTGAPPIVRAASFGQLPVIRFLASRSTNENVGDVDINGADERGTTALVYASMKGYVRIVDFLIRQKNVDLNAMDEYYGPSFVHAAMHGHLDVIKLLATKEKSGLNMRGDYVSFAIIYAANHGYIDVIKYLLTKEDVDLNLKNIYDETVLTSAATGKQLDTIKFLVKLDGIDINQRGPNGNSALLAAASIGDLNIVKFMCNEEGVDVHLLNNYDANALDLAISNKNVEVVDYLKSIGLKKNKEQ</sequence>
<evidence type="ECO:0000313" key="3">
    <source>
        <dbReference type="EMBL" id="KAK8876599.1"/>
    </source>
</evidence>
<dbReference type="Pfam" id="PF00023">
    <property type="entry name" value="Ank"/>
    <property type="match status" value="1"/>
</dbReference>
<dbReference type="Pfam" id="PF12796">
    <property type="entry name" value="Ank_2"/>
    <property type="match status" value="2"/>
</dbReference>
<protein>
    <recommendedName>
        <fullName evidence="5">DUF3447 domain-containing protein</fullName>
    </recommendedName>
</protein>
<dbReference type="SUPFAM" id="SSF48403">
    <property type="entry name" value="Ankyrin repeat"/>
    <property type="match status" value="2"/>
</dbReference>
<dbReference type="PROSITE" id="PS50088">
    <property type="entry name" value="ANK_REPEAT"/>
    <property type="match status" value="1"/>
</dbReference>
<evidence type="ECO:0008006" key="5">
    <source>
        <dbReference type="Google" id="ProtNLM"/>
    </source>
</evidence>
<evidence type="ECO:0000256" key="2">
    <source>
        <dbReference type="SAM" id="MobiDB-lite"/>
    </source>
</evidence>
<comment type="caution">
    <text evidence="3">The sequence shown here is derived from an EMBL/GenBank/DDBJ whole genome shotgun (WGS) entry which is preliminary data.</text>
</comment>
<dbReference type="Proteomes" id="UP001470230">
    <property type="component" value="Unassembled WGS sequence"/>
</dbReference>
<gene>
    <name evidence="3" type="ORF">M9Y10_006817</name>
</gene>
<feature type="region of interest" description="Disordered" evidence="2">
    <location>
        <begin position="328"/>
        <end position="356"/>
    </location>
</feature>
<dbReference type="PANTHER" id="PTHR44207:SF1">
    <property type="entry name" value="SURFACE ANTIGEN BSPA-LIKE"/>
    <property type="match status" value="1"/>
</dbReference>
<dbReference type="InterPro" id="IPR002110">
    <property type="entry name" value="Ankyrin_rpt"/>
</dbReference>
<dbReference type="PANTHER" id="PTHR44207">
    <property type="entry name" value="SURFACE ANTIGEN BSPA-LIKE-RELATED"/>
    <property type="match status" value="1"/>
</dbReference>
<dbReference type="InterPro" id="IPR036770">
    <property type="entry name" value="Ankyrin_rpt-contain_sf"/>
</dbReference>
<evidence type="ECO:0000313" key="4">
    <source>
        <dbReference type="Proteomes" id="UP001470230"/>
    </source>
</evidence>
<evidence type="ECO:0000256" key="1">
    <source>
        <dbReference type="PROSITE-ProRule" id="PRU00023"/>
    </source>
</evidence>
<organism evidence="3 4">
    <name type="scientific">Tritrichomonas musculus</name>
    <dbReference type="NCBI Taxonomy" id="1915356"/>
    <lineage>
        <taxon>Eukaryota</taxon>
        <taxon>Metamonada</taxon>
        <taxon>Parabasalia</taxon>
        <taxon>Tritrichomonadida</taxon>
        <taxon>Tritrichomonadidae</taxon>
        <taxon>Tritrichomonas</taxon>
    </lineage>
</organism>
<keyword evidence="4" id="KW-1185">Reference proteome</keyword>